<dbReference type="Proteomes" id="UP001165063">
    <property type="component" value="Unassembled WGS sequence"/>
</dbReference>
<dbReference type="GO" id="GO:0035091">
    <property type="term" value="F:phosphatidylinositol binding"/>
    <property type="evidence" value="ECO:0007669"/>
    <property type="project" value="InterPro"/>
</dbReference>
<dbReference type="AlphaFoldDB" id="A0A9W6YWT9"/>
<evidence type="ECO:0000259" key="3">
    <source>
        <dbReference type="PROSITE" id="PS50195"/>
    </source>
</evidence>
<feature type="compositionally biased region" description="Basic and acidic residues" evidence="1">
    <location>
        <begin position="237"/>
        <end position="252"/>
    </location>
</feature>
<evidence type="ECO:0000256" key="1">
    <source>
        <dbReference type="SAM" id="MobiDB-lite"/>
    </source>
</evidence>
<dbReference type="InterPro" id="IPR036871">
    <property type="entry name" value="PX_dom_sf"/>
</dbReference>
<feature type="domain" description="T-SNARE coiled-coil homology" evidence="2">
    <location>
        <begin position="288"/>
        <end position="350"/>
    </location>
</feature>
<feature type="domain" description="PX" evidence="3">
    <location>
        <begin position="1"/>
        <end position="112"/>
    </location>
</feature>
<dbReference type="Gene3D" id="3.30.1520.10">
    <property type="entry name" value="Phox-like domain"/>
    <property type="match status" value="1"/>
</dbReference>
<dbReference type="PROSITE" id="PS50192">
    <property type="entry name" value="T_SNARE"/>
    <property type="match status" value="1"/>
</dbReference>
<dbReference type="SMART" id="SM00397">
    <property type="entry name" value="t_SNARE"/>
    <property type="match status" value="1"/>
</dbReference>
<evidence type="ECO:0000313" key="4">
    <source>
        <dbReference type="EMBL" id="GMG21942.1"/>
    </source>
</evidence>
<evidence type="ECO:0000313" key="5">
    <source>
        <dbReference type="Proteomes" id="UP001165063"/>
    </source>
</evidence>
<dbReference type="SUPFAM" id="SSF64268">
    <property type="entry name" value="PX domain"/>
    <property type="match status" value="1"/>
</dbReference>
<dbReference type="Gene3D" id="1.20.5.110">
    <property type="match status" value="1"/>
</dbReference>
<dbReference type="Pfam" id="PF00787">
    <property type="entry name" value="PX"/>
    <property type="match status" value="1"/>
</dbReference>
<dbReference type="CDD" id="cd15858">
    <property type="entry name" value="SNARE_VAM7"/>
    <property type="match status" value="1"/>
</dbReference>
<evidence type="ECO:0000259" key="2">
    <source>
        <dbReference type="PROSITE" id="PS50192"/>
    </source>
</evidence>
<feature type="region of interest" description="Disordered" evidence="1">
    <location>
        <begin position="228"/>
        <end position="264"/>
    </location>
</feature>
<sequence>MITVDIPTTTEVSDYYLYNIQLTVQSNTGNSLIKVSKRFSDFIEFKRQLEASLNTTIPYNLPSKYTLFKPQDKILDERRTALSEFLMSILQDEQLRTNRIVLTFLNIPASVFAEIDSEKIKARNNNLLQQTVGGSKDIVIDSAQKWLDVVRDTKSLLQDVRSKLFSNLNLIDCKKKLNAAKARLDALSSYLVTSKESIGAGELKRRRDLLTNLNNDYNDLNSLTVGLKLNTSSNGHNSDRTATDTRSGRKELFSSGGTNEGRRVLGKPKETAFTRQFDNKQLMHQQQQVLMKRQDQDLESLRSVIQRQRAIGTAINEELAIQNDMLGGLNDQIDQSQVKMNYAKQKINRLS</sequence>
<dbReference type="OrthoDB" id="428895at2759"/>
<organism evidence="4 5">
    <name type="scientific">Ambrosiozyma monospora</name>
    <name type="common">Yeast</name>
    <name type="synonym">Endomycopsis monosporus</name>
    <dbReference type="NCBI Taxonomy" id="43982"/>
    <lineage>
        <taxon>Eukaryota</taxon>
        <taxon>Fungi</taxon>
        <taxon>Dikarya</taxon>
        <taxon>Ascomycota</taxon>
        <taxon>Saccharomycotina</taxon>
        <taxon>Pichiomycetes</taxon>
        <taxon>Pichiales</taxon>
        <taxon>Pichiaceae</taxon>
        <taxon>Ambrosiozyma</taxon>
    </lineage>
</organism>
<protein>
    <submittedName>
        <fullName evidence="4">Unnamed protein product</fullName>
    </submittedName>
</protein>
<dbReference type="InterPro" id="IPR000727">
    <property type="entry name" value="T_SNARE_dom"/>
</dbReference>
<proteinExistence type="predicted"/>
<dbReference type="SMART" id="SM00312">
    <property type="entry name" value="PX"/>
    <property type="match status" value="1"/>
</dbReference>
<reference evidence="4" key="1">
    <citation type="submission" date="2023-04" db="EMBL/GenBank/DDBJ databases">
        <title>Ambrosiozyma monospora NBRC 1965.</title>
        <authorList>
            <person name="Ichikawa N."/>
            <person name="Sato H."/>
            <person name="Tonouchi N."/>
        </authorList>
    </citation>
    <scope>NUCLEOTIDE SEQUENCE</scope>
    <source>
        <strain evidence="4">NBRC 1965</strain>
    </source>
</reference>
<accession>A0A9W6YWT9</accession>
<gene>
    <name evidence="4" type="ORF">Amon01_000236800</name>
</gene>
<dbReference type="EMBL" id="BSXU01000849">
    <property type="protein sequence ID" value="GMG21942.1"/>
    <property type="molecule type" value="Genomic_DNA"/>
</dbReference>
<dbReference type="SUPFAM" id="SSF58038">
    <property type="entry name" value="SNARE fusion complex"/>
    <property type="match status" value="1"/>
</dbReference>
<name>A0A9W6YWT9_AMBMO</name>
<dbReference type="InterPro" id="IPR001683">
    <property type="entry name" value="PX_dom"/>
</dbReference>
<keyword evidence="5" id="KW-1185">Reference proteome</keyword>
<dbReference type="PROSITE" id="PS50195">
    <property type="entry name" value="PX"/>
    <property type="match status" value="1"/>
</dbReference>
<comment type="caution">
    <text evidence="4">The sequence shown here is derived from an EMBL/GenBank/DDBJ whole genome shotgun (WGS) entry which is preliminary data.</text>
</comment>